<dbReference type="EMBL" id="NBIV01000001">
    <property type="protein sequence ID" value="PXF50058.1"/>
    <property type="molecule type" value="Genomic_DNA"/>
</dbReference>
<evidence type="ECO:0000313" key="3">
    <source>
        <dbReference type="EMBL" id="PXF50058.1"/>
    </source>
</evidence>
<comment type="caution">
    <text evidence="3">The sequence shown here is derived from an EMBL/GenBank/DDBJ whole genome shotgun (WGS) entry which is preliminary data.</text>
</comment>
<feature type="signal peptide" evidence="2">
    <location>
        <begin position="1"/>
        <end position="21"/>
    </location>
</feature>
<dbReference type="Proteomes" id="UP000247409">
    <property type="component" value="Unassembled WGS sequence"/>
</dbReference>
<accession>A0A2V3J6K4</accession>
<evidence type="ECO:0000256" key="1">
    <source>
        <dbReference type="SAM" id="MobiDB-lite"/>
    </source>
</evidence>
<name>A0A2V3J6K4_9FLOR</name>
<evidence type="ECO:0000256" key="2">
    <source>
        <dbReference type="SAM" id="SignalP"/>
    </source>
</evidence>
<dbReference type="AlphaFoldDB" id="A0A2V3J6K4"/>
<keyword evidence="4" id="KW-1185">Reference proteome</keyword>
<feature type="compositionally biased region" description="Pro residues" evidence="1">
    <location>
        <begin position="180"/>
        <end position="191"/>
    </location>
</feature>
<evidence type="ECO:0000313" key="4">
    <source>
        <dbReference type="Proteomes" id="UP000247409"/>
    </source>
</evidence>
<proteinExistence type="predicted"/>
<feature type="chain" id="PRO_5016028849" evidence="2">
    <location>
        <begin position="22"/>
        <end position="381"/>
    </location>
</feature>
<protein>
    <submittedName>
        <fullName evidence="3">Uncharacterized protein</fullName>
    </submittedName>
</protein>
<feature type="region of interest" description="Disordered" evidence="1">
    <location>
        <begin position="159"/>
        <end position="261"/>
    </location>
</feature>
<sequence length="381" mass="41613">MRSIAPLFIALVLLFLRQASAQQFRSIPTTPENQQFFALSQSLLDQGDFSQSSCGPQRPDLIECIQRCNAPGPKEREGCCCIVADNSFFVGIRGGCRYNQTILRFSSNDNFIYQSTTINSDKPNFDKTSCAFTEENANRESCTCTLQWEATADRLAAVSPLPTPSNSPSPVLSAVMSIPPVRPPEPSPDPTKQPSVEPTTTPTVIAPPTSVTTAPPAASPTASPTITPGPTDDQTVVDMDGSVEPSISPGDDDDDDDDDDTVCVDHQYLINAGYPTEHLIHGDGVMSPVLCPRNTQLPCGSANHMIRANGVSMSYLQLCDSPAVECESDHIKVNSVYTHLWNEVAHGDHVLTMYDIRYPERAQRALHSVMHKMRTVRKRFA</sequence>
<reference evidence="3 4" key="1">
    <citation type="journal article" date="2018" name="Mol. Biol. Evol.">
        <title>Analysis of the draft genome of the red seaweed Gracilariopsis chorda provides insights into genome size evolution in Rhodophyta.</title>
        <authorList>
            <person name="Lee J."/>
            <person name="Yang E.C."/>
            <person name="Graf L."/>
            <person name="Yang J.H."/>
            <person name="Qiu H."/>
            <person name="Zel Zion U."/>
            <person name="Chan C.X."/>
            <person name="Stephens T.G."/>
            <person name="Weber A.P.M."/>
            <person name="Boo G.H."/>
            <person name="Boo S.M."/>
            <person name="Kim K.M."/>
            <person name="Shin Y."/>
            <person name="Jung M."/>
            <person name="Lee S.J."/>
            <person name="Yim H.S."/>
            <person name="Lee J.H."/>
            <person name="Bhattacharya D."/>
            <person name="Yoon H.S."/>
        </authorList>
    </citation>
    <scope>NUCLEOTIDE SEQUENCE [LARGE SCALE GENOMIC DNA]</scope>
    <source>
        <strain evidence="3 4">SKKU-2015</strain>
        <tissue evidence="3">Whole body</tissue>
    </source>
</reference>
<feature type="compositionally biased region" description="Acidic residues" evidence="1">
    <location>
        <begin position="250"/>
        <end position="261"/>
    </location>
</feature>
<feature type="compositionally biased region" description="Low complexity" evidence="1">
    <location>
        <begin position="198"/>
        <end position="231"/>
    </location>
</feature>
<dbReference type="OrthoDB" id="10617825at2759"/>
<gene>
    <name evidence="3" type="ORF">BWQ96_00218</name>
</gene>
<keyword evidence="2" id="KW-0732">Signal</keyword>
<organism evidence="3 4">
    <name type="scientific">Gracilariopsis chorda</name>
    <dbReference type="NCBI Taxonomy" id="448386"/>
    <lineage>
        <taxon>Eukaryota</taxon>
        <taxon>Rhodophyta</taxon>
        <taxon>Florideophyceae</taxon>
        <taxon>Rhodymeniophycidae</taxon>
        <taxon>Gracilariales</taxon>
        <taxon>Gracilariaceae</taxon>
        <taxon>Gracilariopsis</taxon>
    </lineage>
</organism>